<evidence type="ECO:0000256" key="4">
    <source>
        <dbReference type="ARBA" id="ARBA00023315"/>
    </source>
</evidence>
<dbReference type="HAMAP" id="MF_01105">
    <property type="entry name" value="N_acetyl_glu_synth"/>
    <property type="match status" value="1"/>
</dbReference>
<keyword evidence="4 6" id="KW-0012">Acyltransferase</keyword>
<dbReference type="PIRSF" id="PIRSF000423">
    <property type="entry name" value="ArgA"/>
    <property type="match status" value="1"/>
</dbReference>
<dbReference type="InterPro" id="IPR016181">
    <property type="entry name" value="Acyl_CoA_acyltransferase"/>
</dbReference>
<dbReference type="UniPathway" id="UPA00068">
    <property type="reaction ID" value="UER00106"/>
</dbReference>
<dbReference type="NCBIfam" id="NF003641">
    <property type="entry name" value="PRK05279.1"/>
    <property type="match status" value="1"/>
</dbReference>
<dbReference type="InterPro" id="IPR000182">
    <property type="entry name" value="GNAT_dom"/>
</dbReference>
<dbReference type="RefSeq" id="WP_147714563.1">
    <property type="nucleotide sequence ID" value="NZ_VKAD01000002.1"/>
</dbReference>
<dbReference type="Gene3D" id="3.40.630.30">
    <property type="match status" value="1"/>
</dbReference>
<dbReference type="PANTHER" id="PTHR30602:SF12">
    <property type="entry name" value="AMINO-ACID ACETYLTRANSFERASE NAGS1, CHLOROPLASTIC-RELATED"/>
    <property type="match status" value="1"/>
</dbReference>
<keyword evidence="6" id="KW-0028">Amino-acid biosynthesis</keyword>
<evidence type="ECO:0000259" key="7">
    <source>
        <dbReference type="PROSITE" id="PS51186"/>
    </source>
</evidence>
<evidence type="ECO:0000313" key="9">
    <source>
        <dbReference type="Proteomes" id="UP000321764"/>
    </source>
</evidence>
<comment type="subcellular location">
    <subcellularLocation>
        <location evidence="6">Cytoplasm</location>
    </subcellularLocation>
</comment>
<accession>A0A5C8Z446</accession>
<comment type="similarity">
    <text evidence="2 6">Belongs to the acetyltransferase family. ArgA subfamily.</text>
</comment>
<dbReference type="InterPro" id="IPR001048">
    <property type="entry name" value="Asp/Glu/Uridylate_kinase"/>
</dbReference>
<dbReference type="NCBIfam" id="TIGR01890">
    <property type="entry name" value="N-Ac-Glu-synth"/>
    <property type="match status" value="1"/>
</dbReference>
<reference evidence="8 9" key="1">
    <citation type="submission" date="2019-07" db="EMBL/GenBank/DDBJ databases">
        <title>Reinekea sp. strain SSH23 genome sequencing and assembly.</title>
        <authorList>
            <person name="Kim I."/>
        </authorList>
    </citation>
    <scope>NUCLEOTIDE SEQUENCE [LARGE SCALE GENOMIC DNA]</scope>
    <source>
        <strain evidence="8 9">SSH23</strain>
    </source>
</reference>
<comment type="caution">
    <text evidence="8">The sequence shown here is derived from an EMBL/GenBank/DDBJ whole genome shotgun (WGS) entry which is preliminary data.</text>
</comment>
<evidence type="ECO:0000256" key="2">
    <source>
        <dbReference type="ARBA" id="ARBA00009145"/>
    </source>
</evidence>
<name>A0A5C8Z446_9GAMM</name>
<dbReference type="InterPro" id="IPR036393">
    <property type="entry name" value="AceGlu_kinase-like_sf"/>
</dbReference>
<dbReference type="CDD" id="cd04301">
    <property type="entry name" value="NAT_SF"/>
    <property type="match status" value="1"/>
</dbReference>
<dbReference type="AlphaFoldDB" id="A0A5C8Z446"/>
<organism evidence="8 9">
    <name type="scientific">Reinekea thalattae</name>
    <dbReference type="NCBI Taxonomy" id="2593301"/>
    <lineage>
        <taxon>Bacteria</taxon>
        <taxon>Pseudomonadati</taxon>
        <taxon>Pseudomonadota</taxon>
        <taxon>Gammaproteobacteria</taxon>
        <taxon>Oceanospirillales</taxon>
        <taxon>Saccharospirillaceae</taxon>
        <taxon>Reinekea</taxon>
    </lineage>
</organism>
<dbReference type="Pfam" id="PF00696">
    <property type="entry name" value="AA_kinase"/>
    <property type="match status" value="1"/>
</dbReference>
<dbReference type="OrthoDB" id="9802238at2"/>
<comment type="miscellaneous">
    <text evidence="6">In bacteria which possess the bifunctional enzyme ornithine acetyltransferase/N-acetylglutamate synthase (ArgJ), ArgA fulfills an anaplerotic role.</text>
</comment>
<dbReference type="Pfam" id="PF00583">
    <property type="entry name" value="Acetyltransf_1"/>
    <property type="match status" value="1"/>
</dbReference>
<evidence type="ECO:0000256" key="1">
    <source>
        <dbReference type="ARBA" id="ARBA00004925"/>
    </source>
</evidence>
<evidence type="ECO:0000313" key="8">
    <source>
        <dbReference type="EMBL" id="TXR51968.1"/>
    </source>
</evidence>
<protein>
    <recommendedName>
        <fullName evidence="6">Amino-acid acetyltransferase</fullName>
        <ecNumber evidence="6">2.3.1.1</ecNumber>
    </recommendedName>
    <alternativeName>
        <fullName evidence="6">N-acetylglutamate synthase</fullName>
        <shortName evidence="6">AGS</shortName>
        <shortName evidence="6">NAGS</shortName>
    </alternativeName>
</protein>
<dbReference type="SUPFAM" id="SSF55729">
    <property type="entry name" value="Acyl-CoA N-acyltransferases (Nat)"/>
    <property type="match status" value="1"/>
</dbReference>
<proteinExistence type="inferred from homology"/>
<dbReference type="InterPro" id="IPR010167">
    <property type="entry name" value="NH2A_AcTrfase"/>
</dbReference>
<dbReference type="PANTHER" id="PTHR30602">
    <property type="entry name" value="AMINO-ACID ACETYLTRANSFERASE"/>
    <property type="match status" value="1"/>
</dbReference>
<sequence length="418" mass="46640">MDFVSHFRNSAPYIHAYRGKTSVVWIRDHALTDERLEALVSDLALLNSLGLKLIVLFDVDCFDTELTPKDMIDPARLNQLTEAIGRRRYQLEALFSQGIANSPMHGSKMKIISGNFVMARPAGVFEGKDLQAQGRVRRVDANAIKEQLDKQHLVLIPPLGYSITGDILYLPPEQLVVELAMKTLADKVVIMGNDPMPISQGQKEMNAAQLEKLIAQQPANKLGSLELQVACEVSRAGIARCHVLNGSIDGSLLVELFTRDGVGMLIPRDQYDTFRRANLNDIQGIIALLKPLEEKQILVKRNPEKIEAEINSFVVNERDGMIIGCAAVHSLSKHQAELACVAVHPDYQKNGRGDALLNEVEKQAKQSGIRELYALTTQTEHWFVERGFKSVAVQQLPQDRIALYNVQRNSKVYLKTLS</sequence>
<feature type="domain" description="N-acetyltransferase" evidence="7">
    <location>
        <begin position="272"/>
        <end position="410"/>
    </location>
</feature>
<dbReference type="Proteomes" id="UP000321764">
    <property type="component" value="Unassembled WGS sequence"/>
</dbReference>
<gene>
    <name evidence="6" type="primary">argA</name>
    <name evidence="8" type="ORF">FME95_11135</name>
</gene>
<comment type="catalytic activity">
    <reaction evidence="5 6">
        <text>L-glutamate + acetyl-CoA = N-acetyl-L-glutamate + CoA + H(+)</text>
        <dbReference type="Rhea" id="RHEA:24292"/>
        <dbReference type="ChEBI" id="CHEBI:15378"/>
        <dbReference type="ChEBI" id="CHEBI:29985"/>
        <dbReference type="ChEBI" id="CHEBI:44337"/>
        <dbReference type="ChEBI" id="CHEBI:57287"/>
        <dbReference type="ChEBI" id="CHEBI:57288"/>
        <dbReference type="EC" id="2.3.1.1"/>
    </reaction>
</comment>
<dbReference type="GO" id="GO:0006526">
    <property type="term" value="P:L-arginine biosynthetic process"/>
    <property type="evidence" value="ECO:0007669"/>
    <property type="project" value="UniProtKB-UniRule"/>
</dbReference>
<dbReference type="EC" id="2.3.1.1" evidence="6"/>
<comment type="pathway">
    <text evidence="1 6">Amino-acid biosynthesis; L-arginine biosynthesis; N(2)-acetyl-L-ornithine from L-glutamate: step 1/4.</text>
</comment>
<dbReference type="SUPFAM" id="SSF53633">
    <property type="entry name" value="Carbamate kinase-like"/>
    <property type="match status" value="1"/>
</dbReference>
<dbReference type="EMBL" id="VKAD01000002">
    <property type="protein sequence ID" value="TXR51968.1"/>
    <property type="molecule type" value="Genomic_DNA"/>
</dbReference>
<keyword evidence="6" id="KW-0055">Arginine biosynthesis</keyword>
<dbReference type="GO" id="GO:0005737">
    <property type="term" value="C:cytoplasm"/>
    <property type="evidence" value="ECO:0007669"/>
    <property type="project" value="UniProtKB-SubCell"/>
</dbReference>
<dbReference type="Gene3D" id="3.40.1160.10">
    <property type="entry name" value="Acetylglutamate kinase-like"/>
    <property type="match status" value="1"/>
</dbReference>
<keyword evidence="9" id="KW-1185">Reference proteome</keyword>
<evidence type="ECO:0000256" key="3">
    <source>
        <dbReference type="ARBA" id="ARBA00022679"/>
    </source>
</evidence>
<evidence type="ECO:0000256" key="6">
    <source>
        <dbReference type="HAMAP-Rule" id="MF_01105"/>
    </source>
</evidence>
<dbReference type="GO" id="GO:0004042">
    <property type="term" value="F:L-glutamate N-acetyltransferase activity"/>
    <property type="evidence" value="ECO:0007669"/>
    <property type="project" value="UniProtKB-UniRule"/>
</dbReference>
<dbReference type="PROSITE" id="PS51186">
    <property type="entry name" value="GNAT"/>
    <property type="match status" value="1"/>
</dbReference>
<evidence type="ECO:0000256" key="5">
    <source>
        <dbReference type="ARBA" id="ARBA00048372"/>
    </source>
</evidence>
<keyword evidence="6" id="KW-0963">Cytoplasm</keyword>
<keyword evidence="3 6" id="KW-0808">Transferase</keyword>